<dbReference type="Gene3D" id="1.10.300.10">
    <property type="entry name" value="Adenylosuccinate Synthetase, subunit A, domain 2"/>
    <property type="match status" value="1"/>
</dbReference>
<evidence type="ECO:0000256" key="8">
    <source>
        <dbReference type="ARBA" id="ARBA00023134"/>
    </source>
</evidence>
<dbReference type="Gene3D" id="3.90.170.10">
    <property type="entry name" value="Adenylosuccinate Synthetase, subunit A, domain 3"/>
    <property type="match status" value="1"/>
</dbReference>
<evidence type="ECO:0000256" key="3">
    <source>
        <dbReference type="ARBA" id="ARBA00022598"/>
    </source>
</evidence>
<organism evidence="9">
    <name type="scientific">bioreactor metagenome</name>
    <dbReference type="NCBI Taxonomy" id="1076179"/>
    <lineage>
        <taxon>unclassified sequences</taxon>
        <taxon>metagenomes</taxon>
        <taxon>ecological metagenomes</taxon>
    </lineage>
</organism>
<keyword evidence="3 9" id="KW-0436">Ligase</keyword>
<dbReference type="NCBIfam" id="TIGR00184">
    <property type="entry name" value="purA"/>
    <property type="match status" value="1"/>
</dbReference>
<accession>A0A645DAB3</accession>
<dbReference type="InterPro" id="IPR042110">
    <property type="entry name" value="Adenylosuccinate_synth_dom2"/>
</dbReference>
<proteinExistence type="inferred from homology"/>
<comment type="subunit">
    <text evidence="2">Homodimer.</text>
</comment>
<sequence>MVRFQGGSNAGHTVEIGSEKYVLHLVPSGIFRPGVACIIGNGVVVDPIGLTEEMRGLTARGLDVSQIQLSDQAHLIFAYHKRADAMKEAAAAKIGRKIGTTGRGIGPAYCDRAARTGVRAGYLTKPETLKKAFFERCERYNQDFVAAGLEALDAAAEWEKLAEAAAYLAPFVTDTVVSVNRILKEGKKVLCEGAQGTLLDVDHGTYPFVTSSSTISGGACSGAGIAPRHVGTVWGVMKAYTTRVGEGPFPTELFDATGEELRRIGREFGATTGRPRRCGWFDAVASRYSCMINGVDKLAVTKLDVLDTLAEIKICVAYELDGRRIDCVPSDVDDLARVKPVYETVPGWQCATTGATEYGRLPENARRYLDRMAELVDAEVAIVSVGPKREQTFMK</sequence>
<evidence type="ECO:0000256" key="4">
    <source>
        <dbReference type="ARBA" id="ARBA00022723"/>
    </source>
</evidence>
<dbReference type="CDD" id="cd03108">
    <property type="entry name" value="AdSS"/>
    <property type="match status" value="1"/>
</dbReference>
<evidence type="ECO:0000313" key="9">
    <source>
        <dbReference type="EMBL" id="MPM85863.1"/>
    </source>
</evidence>
<dbReference type="SMART" id="SM00788">
    <property type="entry name" value="Adenylsucc_synt"/>
    <property type="match status" value="1"/>
</dbReference>
<evidence type="ECO:0000256" key="5">
    <source>
        <dbReference type="ARBA" id="ARBA00022741"/>
    </source>
</evidence>
<dbReference type="GO" id="GO:0004019">
    <property type="term" value="F:adenylosuccinate synthase activity"/>
    <property type="evidence" value="ECO:0007669"/>
    <property type="project" value="UniProtKB-EC"/>
</dbReference>
<dbReference type="PANTHER" id="PTHR11846:SF0">
    <property type="entry name" value="ADENYLOSUCCINATE SYNTHETASE"/>
    <property type="match status" value="1"/>
</dbReference>
<dbReference type="GO" id="GO:0044208">
    <property type="term" value="P:'de novo' AMP biosynthetic process"/>
    <property type="evidence" value="ECO:0007669"/>
    <property type="project" value="TreeGrafter"/>
</dbReference>
<evidence type="ECO:0000256" key="1">
    <source>
        <dbReference type="ARBA" id="ARBA00001946"/>
    </source>
</evidence>
<dbReference type="HAMAP" id="MF_00011">
    <property type="entry name" value="Adenylosucc_synth"/>
    <property type="match status" value="1"/>
</dbReference>
<dbReference type="InterPro" id="IPR042111">
    <property type="entry name" value="Adenylosuccinate_synth_dom3"/>
</dbReference>
<dbReference type="GO" id="GO:0046040">
    <property type="term" value="P:IMP metabolic process"/>
    <property type="evidence" value="ECO:0007669"/>
    <property type="project" value="TreeGrafter"/>
</dbReference>
<keyword evidence="6" id="KW-0658">Purine biosynthesis</keyword>
<dbReference type="FunFam" id="3.90.170.10:FF:000001">
    <property type="entry name" value="Adenylosuccinate synthetase"/>
    <property type="match status" value="1"/>
</dbReference>
<dbReference type="GO" id="GO:0046872">
    <property type="term" value="F:metal ion binding"/>
    <property type="evidence" value="ECO:0007669"/>
    <property type="project" value="UniProtKB-KW"/>
</dbReference>
<dbReference type="InterPro" id="IPR042109">
    <property type="entry name" value="Adenylosuccinate_synth_dom1"/>
</dbReference>
<name>A0A645DAB3_9ZZZZ</name>
<keyword evidence="4" id="KW-0479">Metal-binding</keyword>
<keyword evidence="7" id="KW-0460">Magnesium</keyword>
<reference evidence="9" key="1">
    <citation type="submission" date="2019-08" db="EMBL/GenBank/DDBJ databases">
        <authorList>
            <person name="Kucharzyk K."/>
            <person name="Murdoch R.W."/>
            <person name="Higgins S."/>
            <person name="Loffler F."/>
        </authorList>
    </citation>
    <scope>NUCLEOTIDE SEQUENCE</scope>
</reference>
<dbReference type="GO" id="GO:0005737">
    <property type="term" value="C:cytoplasm"/>
    <property type="evidence" value="ECO:0007669"/>
    <property type="project" value="TreeGrafter"/>
</dbReference>
<dbReference type="NCBIfam" id="NF002223">
    <property type="entry name" value="PRK01117.1"/>
    <property type="match status" value="1"/>
</dbReference>
<dbReference type="Pfam" id="PF00709">
    <property type="entry name" value="Adenylsucc_synt"/>
    <property type="match status" value="1"/>
</dbReference>
<dbReference type="SUPFAM" id="SSF52540">
    <property type="entry name" value="P-loop containing nucleoside triphosphate hydrolases"/>
    <property type="match status" value="1"/>
</dbReference>
<comment type="caution">
    <text evidence="9">The sequence shown here is derived from an EMBL/GenBank/DDBJ whole genome shotgun (WGS) entry which is preliminary data.</text>
</comment>
<dbReference type="InterPro" id="IPR001114">
    <property type="entry name" value="Adenylosuccinate_synthetase"/>
</dbReference>
<dbReference type="GO" id="GO:0005525">
    <property type="term" value="F:GTP binding"/>
    <property type="evidence" value="ECO:0007669"/>
    <property type="project" value="UniProtKB-KW"/>
</dbReference>
<dbReference type="Gene3D" id="3.40.440.10">
    <property type="entry name" value="Adenylosuccinate Synthetase, subunit A, domain 1"/>
    <property type="match status" value="1"/>
</dbReference>
<dbReference type="InterPro" id="IPR027417">
    <property type="entry name" value="P-loop_NTPase"/>
</dbReference>
<dbReference type="EC" id="6.3.4.4" evidence="9"/>
<evidence type="ECO:0000256" key="6">
    <source>
        <dbReference type="ARBA" id="ARBA00022755"/>
    </source>
</evidence>
<dbReference type="PANTHER" id="PTHR11846">
    <property type="entry name" value="ADENYLOSUCCINATE SYNTHETASE"/>
    <property type="match status" value="1"/>
</dbReference>
<dbReference type="AlphaFoldDB" id="A0A645DAB3"/>
<protein>
    <submittedName>
        <fullName evidence="9">Adenylosuccinate synthetase</fullName>
        <ecNumber evidence="9">6.3.4.4</ecNumber>
    </submittedName>
</protein>
<gene>
    <name evidence="9" type="primary">purA_36</name>
    <name evidence="9" type="ORF">SDC9_132946</name>
</gene>
<keyword evidence="5" id="KW-0547">Nucleotide-binding</keyword>
<dbReference type="EMBL" id="VSSQ01034054">
    <property type="protein sequence ID" value="MPM85863.1"/>
    <property type="molecule type" value="Genomic_DNA"/>
</dbReference>
<evidence type="ECO:0000256" key="2">
    <source>
        <dbReference type="ARBA" id="ARBA00011738"/>
    </source>
</evidence>
<keyword evidence="8" id="KW-0342">GTP-binding</keyword>
<evidence type="ECO:0000256" key="7">
    <source>
        <dbReference type="ARBA" id="ARBA00022842"/>
    </source>
</evidence>
<comment type="cofactor">
    <cofactor evidence="1">
        <name>Mg(2+)</name>
        <dbReference type="ChEBI" id="CHEBI:18420"/>
    </cofactor>
</comment>